<evidence type="ECO:0000256" key="2">
    <source>
        <dbReference type="SAM" id="Phobius"/>
    </source>
</evidence>
<feature type="transmembrane region" description="Helical" evidence="2">
    <location>
        <begin position="7"/>
        <end position="29"/>
    </location>
</feature>
<dbReference type="PATRIC" id="fig|1194971.3.peg.1418"/>
<gene>
    <name evidence="3" type="ORF">LsR_01415</name>
</gene>
<dbReference type="RefSeq" id="WP_003701215.1">
    <property type="nucleotide sequence ID" value="NZ_CP011403.1"/>
</dbReference>
<organism evidence="3 4">
    <name type="scientific">Ligilactobacillus salivarius str. Ren</name>
    <dbReference type="NCBI Taxonomy" id="1194971"/>
    <lineage>
        <taxon>Bacteria</taxon>
        <taxon>Bacillati</taxon>
        <taxon>Bacillota</taxon>
        <taxon>Bacilli</taxon>
        <taxon>Lactobacillales</taxon>
        <taxon>Lactobacillaceae</taxon>
        <taxon>Ligilactobacillus</taxon>
    </lineage>
</organism>
<dbReference type="EMBL" id="CP011403">
    <property type="protein sequence ID" value="AKI04957.1"/>
    <property type="molecule type" value="Genomic_DNA"/>
</dbReference>
<evidence type="ECO:0000313" key="4">
    <source>
        <dbReference type="Proteomes" id="UP000035027"/>
    </source>
</evidence>
<sequence>MKKSGSIITIIAIVILAGVIVGVFGMPYIQQHKSSSSSSNVKVEKKESVKKSSSSLSHEESISSSTSNSVERSSSTVARRDSEPIIESFNQKRNQEDVDLANMTVPQCLLWALSERYSYQNADEQNWEELKDSIDGAKLIPAAKSSDGYVHIYFKYGFQDCNYYIDGNYDLCDEEGYVVSRYPTEFENEKANNYLLSRYE</sequence>
<name>A0A0F7PUR1_9LACO</name>
<feature type="region of interest" description="Disordered" evidence="1">
    <location>
        <begin position="33"/>
        <end position="86"/>
    </location>
</feature>
<dbReference type="AlphaFoldDB" id="A0A0F7PUR1"/>
<accession>A0A0F7PUR1</accession>
<keyword evidence="2" id="KW-0812">Transmembrane</keyword>
<keyword evidence="2" id="KW-1133">Transmembrane helix</keyword>
<feature type="compositionally biased region" description="Low complexity" evidence="1">
    <location>
        <begin position="51"/>
        <end position="77"/>
    </location>
</feature>
<keyword evidence="2" id="KW-0472">Membrane</keyword>
<reference evidence="3 4" key="1">
    <citation type="submission" date="2015-05" db="EMBL/GenBank/DDBJ databases">
        <title>Complete genome sequence of Lactobacillus salivarius Ren, a probiotic strain with antitumor activity.</title>
        <authorList>
            <person name="Sun E."/>
            <person name="Zhao L."/>
            <person name="Liu S."/>
            <person name="Zhang M."/>
            <person name="Guo H."/>
            <person name="Ren F."/>
        </authorList>
    </citation>
    <scope>NUCLEOTIDE SEQUENCE [LARGE SCALE GENOMIC DNA]</scope>
    <source>
        <strain evidence="3 4">Ren</strain>
    </source>
</reference>
<proteinExistence type="predicted"/>
<dbReference type="Proteomes" id="UP000035027">
    <property type="component" value="Chromosome"/>
</dbReference>
<protein>
    <submittedName>
        <fullName evidence="3">Uncharacterized protein</fullName>
    </submittedName>
</protein>
<evidence type="ECO:0000256" key="1">
    <source>
        <dbReference type="SAM" id="MobiDB-lite"/>
    </source>
</evidence>
<evidence type="ECO:0000313" key="3">
    <source>
        <dbReference type="EMBL" id="AKI04957.1"/>
    </source>
</evidence>